<accession>A0A8S4R1N1</accession>
<proteinExistence type="predicted"/>
<organism evidence="1 2">
    <name type="scientific">Pararge aegeria aegeria</name>
    <dbReference type="NCBI Taxonomy" id="348720"/>
    <lineage>
        <taxon>Eukaryota</taxon>
        <taxon>Metazoa</taxon>
        <taxon>Ecdysozoa</taxon>
        <taxon>Arthropoda</taxon>
        <taxon>Hexapoda</taxon>
        <taxon>Insecta</taxon>
        <taxon>Pterygota</taxon>
        <taxon>Neoptera</taxon>
        <taxon>Endopterygota</taxon>
        <taxon>Lepidoptera</taxon>
        <taxon>Glossata</taxon>
        <taxon>Ditrysia</taxon>
        <taxon>Papilionoidea</taxon>
        <taxon>Nymphalidae</taxon>
        <taxon>Satyrinae</taxon>
        <taxon>Satyrini</taxon>
        <taxon>Parargina</taxon>
        <taxon>Pararge</taxon>
    </lineage>
</organism>
<dbReference type="EMBL" id="CAKXAJ010024731">
    <property type="protein sequence ID" value="CAH2229633.1"/>
    <property type="molecule type" value="Genomic_DNA"/>
</dbReference>
<sequence>MHSASYASVVYQPRRYKDTYGSPRYDGKKVRGELDQTVLEHTVRNISYRIPKSRQPCDGAPKSEVKLTWWSGKMQSKMVAG</sequence>
<protein>
    <submittedName>
        <fullName evidence="1">Jg27449 protein</fullName>
    </submittedName>
</protein>
<evidence type="ECO:0000313" key="2">
    <source>
        <dbReference type="Proteomes" id="UP000838756"/>
    </source>
</evidence>
<reference evidence="1" key="1">
    <citation type="submission" date="2022-03" db="EMBL/GenBank/DDBJ databases">
        <authorList>
            <person name="Lindestad O."/>
        </authorList>
    </citation>
    <scope>NUCLEOTIDE SEQUENCE</scope>
</reference>
<keyword evidence="2" id="KW-1185">Reference proteome</keyword>
<evidence type="ECO:0000313" key="1">
    <source>
        <dbReference type="EMBL" id="CAH2229633.1"/>
    </source>
</evidence>
<comment type="caution">
    <text evidence="1">The sequence shown here is derived from an EMBL/GenBank/DDBJ whole genome shotgun (WGS) entry which is preliminary data.</text>
</comment>
<dbReference type="AlphaFoldDB" id="A0A8S4R1N1"/>
<dbReference type="Proteomes" id="UP000838756">
    <property type="component" value="Unassembled WGS sequence"/>
</dbReference>
<name>A0A8S4R1N1_9NEOP</name>
<gene>
    <name evidence="1" type="primary">jg27449</name>
    <name evidence="1" type="ORF">PAEG_LOCUS9045</name>
</gene>